<dbReference type="GO" id="GO:0016020">
    <property type="term" value="C:membrane"/>
    <property type="evidence" value="ECO:0007669"/>
    <property type="project" value="UniProtKB-SubCell"/>
</dbReference>
<proteinExistence type="predicted"/>
<feature type="compositionally biased region" description="Basic and acidic residues" evidence="7">
    <location>
        <begin position="91"/>
        <end position="101"/>
    </location>
</feature>
<keyword evidence="5" id="KW-0249">Electron transport</keyword>
<name>A0A0N0E6L4_9HYPH</name>
<dbReference type="EMBL" id="JXMU01000028">
    <property type="protein sequence ID" value="KPB00155.1"/>
    <property type="molecule type" value="Genomic_DNA"/>
</dbReference>
<comment type="subcellular location">
    <subcellularLocation>
        <location evidence="1">Membrane</location>
    </subcellularLocation>
</comment>
<gene>
    <name evidence="8" type="ORF">SU32_15170</name>
</gene>
<dbReference type="InterPro" id="IPR006885">
    <property type="entry name" value="NADH_UbQ_FeS_4_mit-like"/>
</dbReference>
<keyword evidence="3" id="KW-0679">Respiratory chain</keyword>
<dbReference type="PATRIC" id="fig|1514904.3.peg.2178"/>
<keyword evidence="9" id="KW-1185">Reference proteome</keyword>
<evidence type="ECO:0000256" key="4">
    <source>
        <dbReference type="ARBA" id="ARBA00022946"/>
    </source>
</evidence>
<dbReference type="PANTHER" id="PTHR12219">
    <property type="entry name" value="NADH-UBIQUINONE OXIDOREDUCTASE"/>
    <property type="match status" value="1"/>
</dbReference>
<evidence type="ECO:0000256" key="3">
    <source>
        <dbReference type="ARBA" id="ARBA00022660"/>
    </source>
</evidence>
<reference evidence="8 9" key="1">
    <citation type="submission" date="2015-01" db="EMBL/GenBank/DDBJ databases">
        <title>Ahrensia donghaiensis sp. nov., a novel dimethylsulphoniopropionate-cleavage bacterium isolated from seawater and emended descriptions of the genus Ahrensia and Ahrensia kielensis.</title>
        <authorList>
            <person name="Liu J."/>
        </authorList>
    </citation>
    <scope>NUCLEOTIDE SEQUENCE [LARGE SCALE GENOMIC DNA]</scope>
    <source>
        <strain evidence="8 9">LZD062</strain>
    </source>
</reference>
<dbReference type="STRING" id="1514904.SU32_15170"/>
<evidence type="ECO:0000256" key="5">
    <source>
        <dbReference type="ARBA" id="ARBA00022982"/>
    </source>
</evidence>
<dbReference type="InterPro" id="IPR038532">
    <property type="entry name" value="NDUFS4-like_sf"/>
</dbReference>
<comment type="caution">
    <text evidence="8">The sequence shown here is derived from an EMBL/GenBank/DDBJ whole genome shotgun (WGS) entry which is preliminary data.</text>
</comment>
<dbReference type="PANTHER" id="PTHR12219:SF8">
    <property type="entry name" value="NADH DEHYDROGENASE [UBIQUINONE] IRON-SULFUR PROTEIN 4, MITOCHONDRIAL"/>
    <property type="match status" value="1"/>
</dbReference>
<evidence type="ECO:0000256" key="1">
    <source>
        <dbReference type="ARBA" id="ARBA00004370"/>
    </source>
</evidence>
<protein>
    <submittedName>
        <fullName evidence="8">ETC complex I subunit</fullName>
    </submittedName>
</protein>
<evidence type="ECO:0000256" key="2">
    <source>
        <dbReference type="ARBA" id="ARBA00022448"/>
    </source>
</evidence>
<dbReference type="Pfam" id="PF04800">
    <property type="entry name" value="NDUS4"/>
    <property type="match status" value="1"/>
</dbReference>
<evidence type="ECO:0000313" key="8">
    <source>
        <dbReference type="EMBL" id="KPB00155.1"/>
    </source>
</evidence>
<evidence type="ECO:0000256" key="7">
    <source>
        <dbReference type="SAM" id="MobiDB-lite"/>
    </source>
</evidence>
<dbReference type="GO" id="GO:0022900">
    <property type="term" value="P:electron transport chain"/>
    <property type="evidence" value="ECO:0007669"/>
    <property type="project" value="InterPro"/>
</dbReference>
<feature type="region of interest" description="Disordered" evidence="7">
    <location>
        <begin position="76"/>
        <end position="101"/>
    </location>
</feature>
<keyword evidence="6" id="KW-0472">Membrane</keyword>
<sequence>MTARIYSPAKTAMQSGKGKASVWLVEFDRSSARSIDPLMGYTSSGDTQTQVKLRFDSKEDAIAYAQKQGLAFRLEEPKQQKRRNASYSDNFKFDRKVPWTH</sequence>
<accession>A0A0N0E6L4</accession>
<dbReference type="RefSeq" id="WP_054000227.1">
    <property type="nucleotide sequence ID" value="NZ_JXMU01000028.1"/>
</dbReference>
<keyword evidence="4" id="KW-0809">Transit peptide</keyword>
<dbReference type="OrthoDB" id="9799572at2"/>
<keyword evidence="2" id="KW-0813">Transport</keyword>
<evidence type="ECO:0000256" key="6">
    <source>
        <dbReference type="ARBA" id="ARBA00023136"/>
    </source>
</evidence>
<organism evidence="8 9">
    <name type="scientific">Ahrensia marina</name>
    <dbReference type="NCBI Taxonomy" id="1514904"/>
    <lineage>
        <taxon>Bacteria</taxon>
        <taxon>Pseudomonadati</taxon>
        <taxon>Pseudomonadota</taxon>
        <taxon>Alphaproteobacteria</taxon>
        <taxon>Hyphomicrobiales</taxon>
        <taxon>Ahrensiaceae</taxon>
        <taxon>Ahrensia</taxon>
    </lineage>
</organism>
<dbReference type="Gene3D" id="3.30.160.190">
    <property type="entry name" value="atu1810 like domain"/>
    <property type="match status" value="1"/>
</dbReference>
<dbReference type="Proteomes" id="UP000038011">
    <property type="component" value="Unassembled WGS sequence"/>
</dbReference>
<evidence type="ECO:0000313" key="9">
    <source>
        <dbReference type="Proteomes" id="UP000038011"/>
    </source>
</evidence>
<dbReference type="AlphaFoldDB" id="A0A0N0E6L4"/>